<evidence type="ECO:0000256" key="2">
    <source>
        <dbReference type="ARBA" id="ARBA00022472"/>
    </source>
</evidence>
<dbReference type="eggNOG" id="KOG1267">
    <property type="taxonomic scope" value="Eukaryota"/>
</dbReference>
<evidence type="ECO:0000256" key="3">
    <source>
        <dbReference type="ARBA" id="ARBA00022946"/>
    </source>
</evidence>
<dbReference type="FunFam" id="1.25.70.10:FF:000001">
    <property type="entry name" value="Mitochondrial transcription termination factor-like"/>
    <property type="match status" value="1"/>
</dbReference>
<evidence type="ECO:0000313" key="5">
    <source>
        <dbReference type="RefSeq" id="XP_008438829.1"/>
    </source>
</evidence>
<dbReference type="GO" id="GO:0003676">
    <property type="term" value="F:nucleic acid binding"/>
    <property type="evidence" value="ECO:0007669"/>
    <property type="project" value="InterPro"/>
</dbReference>
<dbReference type="Proteomes" id="UP001652600">
    <property type="component" value="Chromosome 6"/>
</dbReference>
<evidence type="ECO:0000313" key="4">
    <source>
        <dbReference type="Proteomes" id="UP001652600"/>
    </source>
</evidence>
<dbReference type="SMART" id="SM00733">
    <property type="entry name" value="Mterf"/>
    <property type="match status" value="6"/>
</dbReference>
<sequence length="364" mass="41908">MYNLFRRIILLRSPLSVFSHGFSESPLKSLRFLSTSSEIASSPKSASLASNIVQLKNKRKAVLAFFGNHGFSESQISDLVKKVPLILSANPETLFPILLFFQSKGLSSPTITKLVCSAPQVLNRSLNQEIIPVFDYVQAMLGTVEKTVATIKRFPFILGWNPRISVGPNIELLKQIGVPDSNILKYLQYQPRVFLISSIRFKEIVERVTEMGFNPQRLQFLVAVFALRSMTKSTWDKKVEVYRKWGLSEEEIRLAFRKHPGCMVLSEDNINDTMDFFVNKMECESSSVARRPTLFAFSLKKRILPRGFVYQVLLSKGLIKKHKNNFSLFEYPEKRFIEKIINRRKEKIPGLLELYEQKLMDSRR</sequence>
<evidence type="ECO:0000256" key="1">
    <source>
        <dbReference type="ARBA" id="ARBA00007692"/>
    </source>
</evidence>
<proteinExistence type="inferred from homology"/>
<dbReference type="InterPro" id="IPR003690">
    <property type="entry name" value="MTERF"/>
</dbReference>
<protein>
    <submittedName>
        <fullName evidence="5">Transcription termination factor MTEF1, chloroplastic-like</fullName>
    </submittedName>
</protein>
<dbReference type="PANTHER" id="PTHR13068">
    <property type="entry name" value="CGI-12 PROTEIN-RELATED"/>
    <property type="match status" value="1"/>
</dbReference>
<keyword evidence="2" id="KW-0805">Transcription regulation</keyword>
<dbReference type="InParanoid" id="A0A1S3AWZ8"/>
<accession>A0A1S3AWZ8</accession>
<gene>
    <name evidence="5" type="primary">LOC103483815</name>
</gene>
<reference evidence="5" key="1">
    <citation type="submission" date="2025-08" db="UniProtKB">
        <authorList>
            <consortium name="RefSeq"/>
        </authorList>
    </citation>
    <scope>IDENTIFICATION</scope>
    <source>
        <tissue evidence="5">Stem</tissue>
    </source>
</reference>
<dbReference type="AlphaFoldDB" id="A0A1S3AWZ8"/>
<keyword evidence="3" id="KW-0809">Transit peptide</keyword>
<dbReference type="RefSeq" id="XP_008438829.1">
    <property type="nucleotide sequence ID" value="XM_008440607.3"/>
</dbReference>
<name>A0A1S3AWZ8_CUCME</name>
<keyword evidence="4" id="KW-1185">Reference proteome</keyword>
<dbReference type="Gene3D" id="1.25.70.10">
    <property type="entry name" value="Transcription termination factor 3, mitochondrial"/>
    <property type="match status" value="2"/>
</dbReference>
<dbReference type="OrthoDB" id="637682at2759"/>
<dbReference type="Pfam" id="PF02536">
    <property type="entry name" value="mTERF"/>
    <property type="match status" value="2"/>
</dbReference>
<dbReference type="InterPro" id="IPR038538">
    <property type="entry name" value="MTERF_sf"/>
</dbReference>
<dbReference type="PANTHER" id="PTHR13068:SF166">
    <property type="entry name" value="TRANSCRIPTION TERMINATION FACTOR MTERF15, MITOCHONDRIAL-LIKE"/>
    <property type="match status" value="1"/>
</dbReference>
<keyword evidence="2" id="KW-0806">Transcription termination</keyword>
<organism evidence="4 5">
    <name type="scientific">Cucumis melo</name>
    <name type="common">Muskmelon</name>
    <dbReference type="NCBI Taxonomy" id="3656"/>
    <lineage>
        <taxon>Eukaryota</taxon>
        <taxon>Viridiplantae</taxon>
        <taxon>Streptophyta</taxon>
        <taxon>Embryophyta</taxon>
        <taxon>Tracheophyta</taxon>
        <taxon>Spermatophyta</taxon>
        <taxon>Magnoliopsida</taxon>
        <taxon>eudicotyledons</taxon>
        <taxon>Gunneridae</taxon>
        <taxon>Pentapetalae</taxon>
        <taxon>rosids</taxon>
        <taxon>fabids</taxon>
        <taxon>Cucurbitales</taxon>
        <taxon>Cucurbitaceae</taxon>
        <taxon>Benincaseae</taxon>
        <taxon>Cucumis</taxon>
    </lineage>
</organism>
<dbReference type="KEGG" id="cmo:103483815"/>
<dbReference type="SMR" id="A0A1S3AWZ8"/>
<keyword evidence="2" id="KW-0804">Transcription</keyword>
<comment type="similarity">
    <text evidence="1">Belongs to the mTERF family.</text>
</comment>
<dbReference type="GeneID" id="103483815"/>
<dbReference type="GO" id="GO:0006353">
    <property type="term" value="P:DNA-templated transcription termination"/>
    <property type="evidence" value="ECO:0007669"/>
    <property type="project" value="UniProtKB-KW"/>
</dbReference>
<dbReference type="FunCoup" id="A0A1S3AWZ8">
    <property type="interactions" value="348"/>
</dbReference>